<accession>A0A8T2P664</accession>
<feature type="region of interest" description="Disordered" evidence="1">
    <location>
        <begin position="1"/>
        <end position="36"/>
    </location>
</feature>
<dbReference type="Proteomes" id="UP000824540">
    <property type="component" value="Unassembled WGS sequence"/>
</dbReference>
<proteinExistence type="predicted"/>
<dbReference type="EMBL" id="JAFBMS010000021">
    <property type="protein sequence ID" value="KAG9344147.1"/>
    <property type="molecule type" value="Genomic_DNA"/>
</dbReference>
<evidence type="ECO:0000256" key="1">
    <source>
        <dbReference type="SAM" id="MobiDB-lite"/>
    </source>
</evidence>
<protein>
    <submittedName>
        <fullName evidence="2">Uncharacterized protein</fullName>
    </submittedName>
</protein>
<feature type="compositionally biased region" description="Basic and acidic residues" evidence="1">
    <location>
        <begin position="19"/>
        <end position="30"/>
    </location>
</feature>
<dbReference type="OrthoDB" id="5920083at2759"/>
<evidence type="ECO:0000313" key="2">
    <source>
        <dbReference type="EMBL" id="KAG9344147.1"/>
    </source>
</evidence>
<evidence type="ECO:0000313" key="3">
    <source>
        <dbReference type="Proteomes" id="UP000824540"/>
    </source>
</evidence>
<feature type="region of interest" description="Disordered" evidence="1">
    <location>
        <begin position="103"/>
        <end position="133"/>
    </location>
</feature>
<dbReference type="AlphaFoldDB" id="A0A8T2P664"/>
<keyword evidence="3" id="KW-1185">Reference proteome</keyword>
<sequence length="140" mass="15260">MVRQAQVYEGCGGVASSSKHGDDSEIRDGKSPSFVGPAARSYKLQAMLRSLAEFKALRAKLRLYLEQLKQLGLERIRTDSMGSTISTDSEQEVDIEGMEFTPGEADSVTSVSDGEDHYSLQGSSSDGSYIHSHRLQPVLC</sequence>
<name>A0A8T2P664_9TELE</name>
<comment type="caution">
    <text evidence="2">The sequence shown here is derived from an EMBL/GenBank/DDBJ whole genome shotgun (WGS) entry which is preliminary data.</text>
</comment>
<gene>
    <name evidence="2" type="ORF">JZ751_012629</name>
</gene>
<reference evidence="2" key="1">
    <citation type="thesis" date="2021" institute="BYU ScholarsArchive" country="Provo, UT, USA">
        <title>Applications of and Algorithms for Genome Assembly and Genomic Analyses with an Emphasis on Marine Teleosts.</title>
        <authorList>
            <person name="Pickett B.D."/>
        </authorList>
    </citation>
    <scope>NUCLEOTIDE SEQUENCE</scope>
    <source>
        <strain evidence="2">HI-2016</strain>
    </source>
</reference>
<organism evidence="2 3">
    <name type="scientific">Albula glossodonta</name>
    <name type="common">roundjaw bonefish</name>
    <dbReference type="NCBI Taxonomy" id="121402"/>
    <lineage>
        <taxon>Eukaryota</taxon>
        <taxon>Metazoa</taxon>
        <taxon>Chordata</taxon>
        <taxon>Craniata</taxon>
        <taxon>Vertebrata</taxon>
        <taxon>Euteleostomi</taxon>
        <taxon>Actinopterygii</taxon>
        <taxon>Neopterygii</taxon>
        <taxon>Teleostei</taxon>
        <taxon>Albuliformes</taxon>
        <taxon>Albulidae</taxon>
        <taxon>Albula</taxon>
    </lineage>
</organism>